<keyword evidence="5" id="KW-1185">Reference proteome</keyword>
<evidence type="ECO:0000256" key="3">
    <source>
        <dbReference type="PROSITE-ProRule" id="PRU00339"/>
    </source>
</evidence>
<dbReference type="PANTHER" id="PTHR44858">
    <property type="entry name" value="TETRATRICOPEPTIDE REPEAT PROTEIN 6"/>
    <property type="match status" value="1"/>
</dbReference>
<evidence type="ECO:0000313" key="5">
    <source>
        <dbReference type="Proteomes" id="UP000294752"/>
    </source>
</evidence>
<keyword evidence="1" id="KW-0677">Repeat</keyword>
<protein>
    <recommendedName>
        <fullName evidence="6">Tetratricopeptide repeat protein</fullName>
    </recommendedName>
</protein>
<dbReference type="OrthoDB" id="712930at2"/>
<dbReference type="Gene3D" id="1.25.40.10">
    <property type="entry name" value="Tetratricopeptide repeat domain"/>
    <property type="match status" value="3"/>
</dbReference>
<evidence type="ECO:0000256" key="1">
    <source>
        <dbReference type="ARBA" id="ARBA00022737"/>
    </source>
</evidence>
<name>A0A4R7D0L6_9SPHI</name>
<dbReference type="SMART" id="SM00028">
    <property type="entry name" value="TPR"/>
    <property type="match status" value="4"/>
</dbReference>
<dbReference type="AlphaFoldDB" id="A0A4R7D0L6"/>
<dbReference type="InterPro" id="IPR011990">
    <property type="entry name" value="TPR-like_helical_dom_sf"/>
</dbReference>
<accession>A0A4R7D0L6</accession>
<proteinExistence type="predicted"/>
<gene>
    <name evidence="4" type="ORF">B0I21_105146</name>
</gene>
<comment type="caution">
    <text evidence="4">The sequence shown here is derived from an EMBL/GenBank/DDBJ whole genome shotgun (WGS) entry which is preliminary data.</text>
</comment>
<evidence type="ECO:0000256" key="2">
    <source>
        <dbReference type="ARBA" id="ARBA00022803"/>
    </source>
</evidence>
<dbReference type="PROSITE" id="PS50005">
    <property type="entry name" value="TPR"/>
    <property type="match status" value="4"/>
</dbReference>
<feature type="repeat" description="TPR" evidence="3">
    <location>
        <begin position="191"/>
        <end position="224"/>
    </location>
</feature>
<dbReference type="InterPro" id="IPR019734">
    <property type="entry name" value="TPR_rpt"/>
</dbReference>
<keyword evidence="2 3" id="KW-0802">TPR repeat</keyword>
<dbReference type="SUPFAM" id="SSF48452">
    <property type="entry name" value="TPR-like"/>
    <property type="match status" value="2"/>
</dbReference>
<dbReference type="InterPro" id="IPR050498">
    <property type="entry name" value="Ycf3"/>
</dbReference>
<dbReference type="RefSeq" id="WP_133640524.1">
    <property type="nucleotide sequence ID" value="NZ_SNZV01000005.1"/>
</dbReference>
<feature type="repeat" description="TPR" evidence="3">
    <location>
        <begin position="259"/>
        <end position="292"/>
    </location>
</feature>
<reference evidence="4 5" key="1">
    <citation type="submission" date="2019-03" db="EMBL/GenBank/DDBJ databases">
        <title>Genomic Encyclopedia of Type Strains, Phase III (KMG-III): the genomes of soil and plant-associated and newly described type strains.</title>
        <authorList>
            <person name="Whitman W."/>
        </authorList>
    </citation>
    <scope>NUCLEOTIDE SEQUENCE [LARGE SCALE GENOMIC DNA]</scope>
    <source>
        <strain evidence="4 5">CGMCC 1.12801</strain>
    </source>
</reference>
<dbReference type="PANTHER" id="PTHR44858:SF1">
    <property type="entry name" value="UDP-N-ACETYLGLUCOSAMINE--PEPTIDE N-ACETYLGLUCOSAMINYLTRANSFERASE SPINDLY-RELATED"/>
    <property type="match status" value="1"/>
</dbReference>
<dbReference type="Proteomes" id="UP000294752">
    <property type="component" value="Unassembled WGS sequence"/>
</dbReference>
<organism evidence="4 5">
    <name type="scientific">Sphingobacterium paludis</name>
    <dbReference type="NCBI Taxonomy" id="1476465"/>
    <lineage>
        <taxon>Bacteria</taxon>
        <taxon>Pseudomonadati</taxon>
        <taxon>Bacteroidota</taxon>
        <taxon>Sphingobacteriia</taxon>
        <taxon>Sphingobacteriales</taxon>
        <taxon>Sphingobacteriaceae</taxon>
        <taxon>Sphingobacterium</taxon>
    </lineage>
</organism>
<evidence type="ECO:0008006" key="6">
    <source>
        <dbReference type="Google" id="ProtNLM"/>
    </source>
</evidence>
<feature type="repeat" description="TPR" evidence="3">
    <location>
        <begin position="225"/>
        <end position="258"/>
    </location>
</feature>
<feature type="repeat" description="TPR" evidence="3">
    <location>
        <begin position="157"/>
        <end position="190"/>
    </location>
</feature>
<dbReference type="EMBL" id="SNZV01000005">
    <property type="protein sequence ID" value="TDS13014.1"/>
    <property type="molecule type" value="Genomic_DNA"/>
</dbReference>
<evidence type="ECO:0000313" key="4">
    <source>
        <dbReference type="EMBL" id="TDS13014.1"/>
    </source>
</evidence>
<sequence>MQIRKNRYFQLAQSGLLPYPNTTITPISEPDECLKIAKEGFDLFTKREWKEAHVLYSRAIESYPDQPFFRACRSVLNAYLEDDEGAFYDYQVVKTLDANYCSYMQWQQEKPANTVHDADQVESVEALLEAALEFTPQFDYERALAYYAEAFRRAPSADTLVYAGALQVHMLRYENAFESFAQALQIDRGNASAYLYRAKLFSAIREFDNATQDLDKAVELAPQSSAVYEERGNFFVEREQYEKAAVDFNILIALLPEDFYVYALRADLFEKMENWESALADYGEAIVLNPTYSELYLYRSNVREQLGDARGAAEDLDTFHRLDKRHLSDED</sequence>